<feature type="non-terminal residue" evidence="1">
    <location>
        <position position="241"/>
    </location>
</feature>
<sequence>MSVLLTFGLRIELINPCVTNLNGWDIYQPITINIKRLDACYKRVSLFCFDLNSLFELIMASSTNKREIITETVNIFNESTPLLNNNETSNLPIINSPWYKTPSVYWLIPLFAVNAISFGLTVTIKVEFYIQAVCKNYYESKENVSSINLDIINDVDICNIPEIHAITSQLMMILSLCLAIPGIFVLVPLGEFSDRKGRRFALLIAGSGRILDAITIILIGNFMESLGLGFLIIGQLMVGFC</sequence>
<comment type="caution">
    <text evidence="1">The sequence shown here is derived from an EMBL/GenBank/DDBJ whole genome shotgun (WGS) entry which is preliminary data.</text>
</comment>
<proteinExistence type="predicted"/>
<evidence type="ECO:0000313" key="1">
    <source>
        <dbReference type="EMBL" id="CAG8769314.1"/>
    </source>
</evidence>
<reference evidence="1" key="1">
    <citation type="submission" date="2021-06" db="EMBL/GenBank/DDBJ databases">
        <authorList>
            <person name="Kallberg Y."/>
            <person name="Tangrot J."/>
            <person name="Rosling A."/>
        </authorList>
    </citation>
    <scope>NUCLEOTIDE SEQUENCE</scope>
    <source>
        <strain evidence="1">28 12/20/2015</strain>
    </source>
</reference>
<accession>A0ACA9QY61</accession>
<gene>
    <name evidence="1" type="ORF">SPELUC_LOCUS15673</name>
</gene>
<dbReference type="Proteomes" id="UP000789366">
    <property type="component" value="Unassembled WGS sequence"/>
</dbReference>
<name>A0ACA9QY61_9GLOM</name>
<protein>
    <submittedName>
        <fullName evidence="1">9748_t:CDS:1</fullName>
    </submittedName>
</protein>
<organism evidence="1 2">
    <name type="scientific">Cetraspora pellucida</name>
    <dbReference type="NCBI Taxonomy" id="1433469"/>
    <lineage>
        <taxon>Eukaryota</taxon>
        <taxon>Fungi</taxon>
        <taxon>Fungi incertae sedis</taxon>
        <taxon>Mucoromycota</taxon>
        <taxon>Glomeromycotina</taxon>
        <taxon>Glomeromycetes</taxon>
        <taxon>Diversisporales</taxon>
        <taxon>Gigasporaceae</taxon>
        <taxon>Cetraspora</taxon>
    </lineage>
</organism>
<keyword evidence="2" id="KW-1185">Reference proteome</keyword>
<evidence type="ECO:0000313" key="2">
    <source>
        <dbReference type="Proteomes" id="UP000789366"/>
    </source>
</evidence>
<dbReference type="EMBL" id="CAJVPW010053031">
    <property type="protein sequence ID" value="CAG8769314.1"/>
    <property type="molecule type" value="Genomic_DNA"/>
</dbReference>